<comment type="caution">
    <text evidence="2">The sequence shown here is derived from an EMBL/GenBank/DDBJ whole genome shotgun (WGS) entry which is preliminary data.</text>
</comment>
<organism evidence="2 3">
    <name type="scientific">Penicillium salamii</name>
    <dbReference type="NCBI Taxonomy" id="1612424"/>
    <lineage>
        <taxon>Eukaryota</taxon>
        <taxon>Fungi</taxon>
        <taxon>Dikarya</taxon>
        <taxon>Ascomycota</taxon>
        <taxon>Pezizomycotina</taxon>
        <taxon>Eurotiomycetes</taxon>
        <taxon>Eurotiomycetidae</taxon>
        <taxon>Eurotiales</taxon>
        <taxon>Aspergillaceae</taxon>
        <taxon>Penicillium</taxon>
    </lineage>
</organism>
<dbReference type="Gene3D" id="3.40.630.30">
    <property type="match status" value="1"/>
</dbReference>
<evidence type="ECO:0000313" key="2">
    <source>
        <dbReference type="EMBL" id="CAG8353913.1"/>
    </source>
</evidence>
<dbReference type="Proteomes" id="UP001152592">
    <property type="component" value="Unassembled WGS sequence"/>
</dbReference>
<protein>
    <recommendedName>
        <fullName evidence="1">N-acetyltransferase domain-containing protein</fullName>
    </recommendedName>
</protein>
<dbReference type="InterPro" id="IPR000182">
    <property type="entry name" value="GNAT_dom"/>
</dbReference>
<dbReference type="SUPFAM" id="SSF55729">
    <property type="entry name" value="Acyl-CoA N-acyltransferases (Nat)"/>
    <property type="match status" value="1"/>
</dbReference>
<evidence type="ECO:0000259" key="1">
    <source>
        <dbReference type="PROSITE" id="PS51186"/>
    </source>
</evidence>
<dbReference type="OrthoDB" id="28737at2759"/>
<dbReference type="InterPro" id="IPR016181">
    <property type="entry name" value="Acyl_CoA_acyltransferase"/>
</dbReference>
<dbReference type="EMBL" id="CAJVPD010000133">
    <property type="protein sequence ID" value="CAG8353913.1"/>
    <property type="molecule type" value="Genomic_DNA"/>
</dbReference>
<reference evidence="2" key="1">
    <citation type="submission" date="2021-07" db="EMBL/GenBank/DDBJ databases">
        <authorList>
            <person name="Branca A.L. A."/>
        </authorList>
    </citation>
    <scope>NUCLEOTIDE SEQUENCE</scope>
</reference>
<evidence type="ECO:0000313" key="3">
    <source>
        <dbReference type="Proteomes" id="UP001152592"/>
    </source>
</evidence>
<feature type="domain" description="N-acetyltransferase" evidence="1">
    <location>
        <begin position="59"/>
        <end position="205"/>
    </location>
</feature>
<gene>
    <name evidence="2" type="ORF">PSALAMII_LOCUS3190</name>
</gene>
<accession>A0A9W4IVQ0</accession>
<name>A0A9W4IVQ0_9EURO</name>
<dbReference type="Pfam" id="PF13673">
    <property type="entry name" value="Acetyltransf_10"/>
    <property type="match status" value="1"/>
</dbReference>
<proteinExistence type="predicted"/>
<dbReference type="GO" id="GO:0016747">
    <property type="term" value="F:acyltransferase activity, transferring groups other than amino-acyl groups"/>
    <property type="evidence" value="ECO:0007669"/>
    <property type="project" value="InterPro"/>
</dbReference>
<dbReference type="AlphaFoldDB" id="A0A9W4IVQ0"/>
<dbReference type="PROSITE" id="PS51186">
    <property type="entry name" value="GNAT"/>
    <property type="match status" value="1"/>
</dbReference>
<sequence>MSSDTLQDGSHNIAIVRGTVDSVPAVLEILDSTVKWLASRGRSGQWGETPFSENPARADQLREFATTGSGLWLAVSVADDKPLPDQDELSNKNPETMNGEASGVIIGAIALGDRMPYVAPVSEPELYVRLLVTDRKWAGKQIGERLLQHARVLANEAEVSLLRVDCYAGNDSKLVQYYESQGFERFERLNLKDNWPCQVLAQRLDGVEGGRS</sequence>